<dbReference type="OrthoDB" id="9776731at2"/>
<keyword evidence="2" id="KW-0464">Manganese</keyword>
<feature type="binding site" evidence="2">
    <location>
        <position position="158"/>
    </location>
    <ligand>
        <name>Mn(2+)</name>
        <dbReference type="ChEBI" id="CHEBI:29035"/>
        <label>2</label>
    </ligand>
</feature>
<name>A0A2P8E4G8_9BACT</name>
<feature type="binding site" evidence="2">
    <location>
        <position position="99"/>
    </location>
    <ligand>
        <name>Mn(2+)</name>
        <dbReference type="ChEBI" id="CHEBI:29035"/>
        <label>2</label>
    </ligand>
</feature>
<dbReference type="InterPro" id="IPR017439">
    <property type="entry name" value="Amidohydrolase"/>
</dbReference>
<evidence type="ECO:0000313" key="4">
    <source>
        <dbReference type="EMBL" id="PSL04362.1"/>
    </source>
</evidence>
<comment type="caution">
    <text evidence="4">The sequence shown here is derived from an EMBL/GenBank/DDBJ whole genome shotgun (WGS) entry which is preliminary data.</text>
</comment>
<keyword evidence="1 4" id="KW-0378">Hydrolase</keyword>
<dbReference type="InterPro" id="IPR011650">
    <property type="entry name" value="Peptidase_M20_dimer"/>
</dbReference>
<dbReference type="Pfam" id="PF01546">
    <property type="entry name" value="Peptidase_M20"/>
    <property type="match status" value="1"/>
</dbReference>
<feature type="binding site" evidence="2">
    <location>
        <position position="97"/>
    </location>
    <ligand>
        <name>Mn(2+)</name>
        <dbReference type="ChEBI" id="CHEBI:29035"/>
        <label>2</label>
    </ligand>
</feature>
<dbReference type="NCBIfam" id="TIGR01891">
    <property type="entry name" value="amidohydrolases"/>
    <property type="match status" value="1"/>
</dbReference>
<evidence type="ECO:0000256" key="2">
    <source>
        <dbReference type="PIRSR" id="PIRSR005962-1"/>
    </source>
</evidence>
<dbReference type="PIRSF" id="PIRSF005962">
    <property type="entry name" value="Pept_M20D_amidohydro"/>
    <property type="match status" value="1"/>
</dbReference>
<reference evidence="4 5" key="1">
    <citation type="submission" date="2018-03" db="EMBL/GenBank/DDBJ databases">
        <title>Genomic Encyclopedia of Archaeal and Bacterial Type Strains, Phase II (KMG-II): from individual species to whole genera.</title>
        <authorList>
            <person name="Goeker M."/>
        </authorList>
    </citation>
    <scope>NUCLEOTIDE SEQUENCE [LARGE SCALE GENOMIC DNA]</scope>
    <source>
        <strain evidence="4 5">DSM 28057</strain>
    </source>
</reference>
<sequence length="377" mass="41949">MDNSTLKKLSNFRKTLHQYPELSGEEKETAKRILEFFKDVPVDRTLTELGGEGIAFVFEGKEAGLTSLYRCELDALPIREQNQIPHLSKVSGKSHVCGHDGHMAIISGLGLKLAEKRPNKGKVVLLFQPAEETGEGAKAVIEGPKFEEIKPDFAFALHNLPHYDTHQVLIKKGAFATASAGMIIRLKGRNSHSAHPEAGNSPALAMSKIIVALEKLPEAMKKFSLVTVIHAKLGEIAFGTTPGEATVMATLRAFEDETRDLLIKYAEKLCQQIGKEYSLEVSFGYTEIFSATHNDSEAWNYGNEAAKRLGLKIKHVRVPFRWSEDFGLFSHHSKTLLFGLGSGKKQPQLHEPNFDFPDELIPTGVDIFWEIIEQLHH</sequence>
<dbReference type="Proteomes" id="UP000240708">
    <property type="component" value="Unassembled WGS sequence"/>
</dbReference>
<evidence type="ECO:0000259" key="3">
    <source>
        <dbReference type="Pfam" id="PF07687"/>
    </source>
</evidence>
<protein>
    <submittedName>
        <fullName evidence="4">Amidohydrolase</fullName>
    </submittedName>
</protein>
<dbReference type="InterPro" id="IPR036264">
    <property type="entry name" value="Bact_exopeptidase_dim_dom"/>
</dbReference>
<feature type="binding site" evidence="2">
    <location>
        <position position="132"/>
    </location>
    <ligand>
        <name>Mn(2+)</name>
        <dbReference type="ChEBI" id="CHEBI:29035"/>
        <label>2</label>
    </ligand>
</feature>
<dbReference type="Pfam" id="PF07687">
    <property type="entry name" value="M20_dimer"/>
    <property type="match status" value="1"/>
</dbReference>
<dbReference type="SUPFAM" id="SSF55031">
    <property type="entry name" value="Bacterial exopeptidase dimerisation domain"/>
    <property type="match status" value="1"/>
</dbReference>
<organism evidence="4 5">
    <name type="scientific">Cecembia rubra</name>
    <dbReference type="NCBI Taxonomy" id="1485585"/>
    <lineage>
        <taxon>Bacteria</taxon>
        <taxon>Pseudomonadati</taxon>
        <taxon>Bacteroidota</taxon>
        <taxon>Cytophagia</taxon>
        <taxon>Cytophagales</taxon>
        <taxon>Cyclobacteriaceae</taxon>
        <taxon>Cecembia</taxon>
    </lineage>
</organism>
<dbReference type="EMBL" id="PYGF01000005">
    <property type="protein sequence ID" value="PSL04362.1"/>
    <property type="molecule type" value="Genomic_DNA"/>
</dbReference>
<dbReference type="PANTHER" id="PTHR11014">
    <property type="entry name" value="PEPTIDASE M20 FAMILY MEMBER"/>
    <property type="match status" value="1"/>
</dbReference>
<gene>
    <name evidence="4" type="ORF">CLV48_105103</name>
</gene>
<dbReference type="RefSeq" id="WP_106567269.1">
    <property type="nucleotide sequence ID" value="NZ_PYGF01000005.1"/>
</dbReference>
<dbReference type="AlphaFoldDB" id="A0A2P8E4G8"/>
<keyword evidence="2" id="KW-0479">Metal-binding</keyword>
<comment type="cofactor">
    <cofactor evidence="2">
        <name>Mn(2+)</name>
        <dbReference type="ChEBI" id="CHEBI:29035"/>
    </cofactor>
    <text evidence="2">The Mn(2+) ion enhances activity.</text>
</comment>
<dbReference type="GO" id="GO:0046872">
    <property type="term" value="F:metal ion binding"/>
    <property type="evidence" value="ECO:0007669"/>
    <property type="project" value="UniProtKB-KW"/>
</dbReference>
<accession>A0A2P8E4G8</accession>
<keyword evidence="5" id="KW-1185">Reference proteome</keyword>
<feature type="binding site" evidence="2">
    <location>
        <position position="350"/>
    </location>
    <ligand>
        <name>Mn(2+)</name>
        <dbReference type="ChEBI" id="CHEBI:29035"/>
        <label>2</label>
    </ligand>
</feature>
<dbReference type="GO" id="GO:0016787">
    <property type="term" value="F:hydrolase activity"/>
    <property type="evidence" value="ECO:0007669"/>
    <property type="project" value="UniProtKB-KW"/>
</dbReference>
<dbReference type="Gene3D" id="3.40.630.10">
    <property type="entry name" value="Zn peptidases"/>
    <property type="match status" value="1"/>
</dbReference>
<feature type="domain" description="Peptidase M20 dimerisation" evidence="3">
    <location>
        <begin position="179"/>
        <end position="277"/>
    </location>
</feature>
<dbReference type="SUPFAM" id="SSF53187">
    <property type="entry name" value="Zn-dependent exopeptidases"/>
    <property type="match status" value="1"/>
</dbReference>
<proteinExistence type="predicted"/>
<evidence type="ECO:0000256" key="1">
    <source>
        <dbReference type="ARBA" id="ARBA00022801"/>
    </source>
</evidence>
<evidence type="ECO:0000313" key="5">
    <source>
        <dbReference type="Proteomes" id="UP000240708"/>
    </source>
</evidence>
<dbReference type="Gene3D" id="3.30.70.360">
    <property type="match status" value="1"/>
</dbReference>
<dbReference type="PANTHER" id="PTHR11014:SF169">
    <property type="entry name" value="CLAN MH, FAMILY M20, PEPTIDASE T-LIKE METALLOPEPTIDASE"/>
    <property type="match status" value="1"/>
</dbReference>
<dbReference type="InterPro" id="IPR002933">
    <property type="entry name" value="Peptidase_M20"/>
</dbReference>